<comment type="catalytic activity">
    <reaction evidence="4">
        <text>(S)-ureidoglycolate = urea + glyoxylate</text>
        <dbReference type="Rhea" id="RHEA:11304"/>
        <dbReference type="ChEBI" id="CHEBI:16199"/>
        <dbReference type="ChEBI" id="CHEBI:36655"/>
        <dbReference type="ChEBI" id="CHEBI:57296"/>
        <dbReference type="EC" id="4.3.2.3"/>
    </reaction>
</comment>
<comment type="subunit">
    <text evidence="1">Homodimer.</text>
</comment>
<feature type="compositionally biased region" description="Basic and acidic residues" evidence="5">
    <location>
        <begin position="232"/>
        <end position="246"/>
    </location>
</feature>
<evidence type="ECO:0000256" key="4">
    <source>
        <dbReference type="ARBA" id="ARBA00047684"/>
    </source>
</evidence>
<keyword evidence="3" id="KW-0456">Lyase</keyword>
<evidence type="ECO:0000256" key="1">
    <source>
        <dbReference type="ARBA" id="ARBA00011738"/>
    </source>
</evidence>
<dbReference type="GO" id="GO:0000256">
    <property type="term" value="P:allantoin catabolic process"/>
    <property type="evidence" value="ECO:0007669"/>
    <property type="project" value="InterPro"/>
</dbReference>
<evidence type="ECO:0000313" key="7">
    <source>
        <dbReference type="Proteomes" id="UP001362899"/>
    </source>
</evidence>
<reference evidence="6 7" key="1">
    <citation type="journal article" date="2023" name="Elife">
        <title>Identification of key yeast species and microbe-microbe interactions impacting larval growth of Drosophila in the wild.</title>
        <authorList>
            <person name="Mure A."/>
            <person name="Sugiura Y."/>
            <person name="Maeda R."/>
            <person name="Honda K."/>
            <person name="Sakurai N."/>
            <person name="Takahashi Y."/>
            <person name="Watada M."/>
            <person name="Katoh T."/>
            <person name="Gotoh A."/>
            <person name="Gotoh Y."/>
            <person name="Taniguchi I."/>
            <person name="Nakamura K."/>
            <person name="Hayashi T."/>
            <person name="Katayama T."/>
            <person name="Uemura T."/>
            <person name="Hattori Y."/>
        </authorList>
    </citation>
    <scope>NUCLEOTIDE SEQUENCE [LARGE SCALE GENOMIC DNA]</scope>
    <source>
        <strain evidence="6 7">SB-73</strain>
    </source>
</reference>
<evidence type="ECO:0000313" key="6">
    <source>
        <dbReference type="EMBL" id="GMM50508.1"/>
    </source>
</evidence>
<dbReference type="InterPro" id="IPR047233">
    <property type="entry name" value="UAH_cupin"/>
</dbReference>
<dbReference type="InterPro" id="IPR007247">
    <property type="entry name" value="Ureidogly_lyase"/>
</dbReference>
<dbReference type="Gene3D" id="2.60.120.480">
    <property type="entry name" value="Ureidoglycolate hydrolase"/>
    <property type="match status" value="1"/>
</dbReference>
<sequence>MLSTLKTTKLIVAEPVTPSNFKPFGGVISSKEQLETAKQTSANYGTATKLYNVSPIVCTHEDAKAQWNMFRCSPPLHLITDHTEEDGGFTYESRVLERHPHSTQTFLPLGRPADSIAYMVIVAESLDDELKLPDLREGKIKAFTVRGDQAITYNNATWHAPMIALNDVTDFAVFIHETGNNSLDTEEVALETLTVEFSLEKHEDPVNRKKQSEEEFLEEKEKYKGPPVIPTGRDKTIQNDNNKTEDVGAITSGDPRFDVKQLKYSIERAYYTREYKKCVELCNAFPQDHKMFKEIEQVREKAQDKCT</sequence>
<dbReference type="GO" id="GO:0006144">
    <property type="term" value="P:purine nucleobase metabolic process"/>
    <property type="evidence" value="ECO:0007669"/>
    <property type="project" value="UniProtKB-KW"/>
</dbReference>
<dbReference type="GO" id="GO:0050385">
    <property type="term" value="F:ureidoglycolate lyase activity"/>
    <property type="evidence" value="ECO:0007669"/>
    <property type="project" value="UniProtKB-EC"/>
</dbReference>
<dbReference type="PANTHER" id="PTHR21221">
    <property type="entry name" value="UREIDOGLYCOLATE HYDROLASE"/>
    <property type="match status" value="1"/>
</dbReference>
<dbReference type="PANTHER" id="PTHR21221:SF1">
    <property type="entry name" value="UREIDOGLYCOLATE LYASE"/>
    <property type="match status" value="1"/>
</dbReference>
<evidence type="ECO:0000256" key="2">
    <source>
        <dbReference type="ARBA" id="ARBA00022631"/>
    </source>
</evidence>
<dbReference type="InterPro" id="IPR024060">
    <property type="entry name" value="Ureidoglycolate_lyase_dom_sf"/>
</dbReference>
<dbReference type="EMBL" id="BTGC01000003">
    <property type="protein sequence ID" value="GMM50508.1"/>
    <property type="molecule type" value="Genomic_DNA"/>
</dbReference>
<evidence type="ECO:0000256" key="3">
    <source>
        <dbReference type="ARBA" id="ARBA00023239"/>
    </source>
</evidence>
<dbReference type="CDD" id="cd20298">
    <property type="entry name" value="cupin_UAH"/>
    <property type="match status" value="1"/>
</dbReference>
<dbReference type="GO" id="GO:0004848">
    <property type="term" value="F:ureidoglycolate hydrolase activity"/>
    <property type="evidence" value="ECO:0007669"/>
    <property type="project" value="InterPro"/>
</dbReference>
<proteinExistence type="predicted"/>
<evidence type="ECO:0000256" key="5">
    <source>
        <dbReference type="SAM" id="MobiDB-lite"/>
    </source>
</evidence>
<keyword evidence="6" id="KW-0378">Hydrolase</keyword>
<dbReference type="InterPro" id="IPR011051">
    <property type="entry name" value="RmlC_Cupin_sf"/>
</dbReference>
<dbReference type="AlphaFoldDB" id="A0AAV5RGE1"/>
<comment type="caution">
    <text evidence="6">The sequence shown here is derived from an EMBL/GenBank/DDBJ whole genome shotgun (WGS) entry which is preliminary data.</text>
</comment>
<dbReference type="Pfam" id="PF04115">
    <property type="entry name" value="Ureidogly_lyase"/>
    <property type="match status" value="1"/>
</dbReference>
<name>A0AAV5RGE1_STABA</name>
<keyword evidence="2" id="KW-0659">Purine metabolism</keyword>
<feature type="region of interest" description="Disordered" evidence="5">
    <location>
        <begin position="204"/>
        <end position="249"/>
    </location>
</feature>
<gene>
    <name evidence="6" type="ORF">DASB73_014660</name>
</gene>
<accession>A0AAV5RGE1</accession>
<feature type="compositionally biased region" description="Basic and acidic residues" evidence="5">
    <location>
        <begin position="204"/>
        <end position="224"/>
    </location>
</feature>
<organism evidence="6 7">
    <name type="scientific">Starmerella bacillaris</name>
    <name type="common">Yeast</name>
    <name type="synonym">Candida zemplinina</name>
    <dbReference type="NCBI Taxonomy" id="1247836"/>
    <lineage>
        <taxon>Eukaryota</taxon>
        <taxon>Fungi</taxon>
        <taxon>Dikarya</taxon>
        <taxon>Ascomycota</taxon>
        <taxon>Saccharomycotina</taxon>
        <taxon>Dipodascomycetes</taxon>
        <taxon>Dipodascales</taxon>
        <taxon>Trichomonascaceae</taxon>
        <taxon>Starmerella</taxon>
    </lineage>
</organism>
<dbReference type="SUPFAM" id="SSF51182">
    <property type="entry name" value="RmlC-like cupins"/>
    <property type="match status" value="1"/>
</dbReference>
<dbReference type="Proteomes" id="UP001362899">
    <property type="component" value="Unassembled WGS sequence"/>
</dbReference>
<keyword evidence="7" id="KW-1185">Reference proteome</keyword>
<protein>
    <submittedName>
        <fullName evidence="6">Ureidoglycolate hydrolase</fullName>
    </submittedName>
</protein>